<keyword evidence="8 11" id="KW-0408">Iron</keyword>
<dbReference type="GO" id="GO:0004497">
    <property type="term" value="F:monooxygenase activity"/>
    <property type="evidence" value="ECO:0007669"/>
    <property type="project" value="UniProtKB-KW"/>
</dbReference>
<dbReference type="GO" id="GO:0016020">
    <property type="term" value="C:membrane"/>
    <property type="evidence" value="ECO:0007669"/>
    <property type="project" value="UniProtKB-SubCell"/>
</dbReference>
<keyword evidence="9 12" id="KW-0503">Monooxygenase</keyword>
<evidence type="ECO:0000256" key="10">
    <source>
        <dbReference type="ARBA" id="ARBA00023136"/>
    </source>
</evidence>
<keyword evidence="16" id="KW-1185">Reference proteome</keyword>
<name>A0AAV8BR28_9POAL</name>
<evidence type="ECO:0000256" key="9">
    <source>
        <dbReference type="ARBA" id="ARBA00023033"/>
    </source>
</evidence>
<evidence type="ECO:0000313" key="14">
    <source>
        <dbReference type="EMBL" id="KAJ4744812.1"/>
    </source>
</evidence>
<accession>A0AAV8BR28</accession>
<dbReference type="InterPro" id="IPR050665">
    <property type="entry name" value="Cytochrome_P450_Monooxygen"/>
</dbReference>
<evidence type="ECO:0000256" key="8">
    <source>
        <dbReference type="ARBA" id="ARBA00023004"/>
    </source>
</evidence>
<dbReference type="GO" id="GO:0020037">
    <property type="term" value="F:heme binding"/>
    <property type="evidence" value="ECO:0007669"/>
    <property type="project" value="InterPro"/>
</dbReference>
<sequence>MVFFLLSIQTLNYVIGSITLFLLCTLISILWISPQKMKVKLERNGFSGPSPRFPYGNLFQMTKKDTTSSPYLAAGTLHDIHAAVFPYFARWRKSFGNIFVYWLGTEPFLYIADPEFLKQVTAGILGKQWGKPNVFKRDRKPMFGNGLLMVEGNDWTHHRHVISPAFSMTNLNTMIGLMEENTNKMLEQWTNLVLSGQREIDVEKHVIENAAEIIAKTSFGINEENGKKVFEKLRAMQAMLFKTNRLVGVPFSKFLHLKQSYDAWKLGKEIDELLLAVIKSRRRRQRCSDAAQQENDLLGLMLAGCDEKATQERRLTTRELVDECKTFFFGGHETTALAISWTLLMLALHPDWQSTLREEVMEATQSSGELTSDLLSRLTKMGWVLNEVLRLYSPAPNVQRQAREDIRIASGDKVIPKGTNMWIDVVAMHHDPALWGPDVFQFRPERFADSIHGGCKQRMGFLPFGFGGRICVGRNLTITEYKVVLCLILRKFQLSVSPAYQHEPKIMLSLRPANGIQLILTPL</sequence>
<dbReference type="EMBL" id="JAMFTS010000001">
    <property type="protein sequence ID" value="KAJ4806045.1"/>
    <property type="molecule type" value="Genomic_DNA"/>
</dbReference>
<dbReference type="PANTHER" id="PTHR24282">
    <property type="entry name" value="CYTOCHROME P450 FAMILY MEMBER"/>
    <property type="match status" value="1"/>
</dbReference>
<evidence type="ECO:0000256" key="11">
    <source>
        <dbReference type="PIRSR" id="PIRSR602401-1"/>
    </source>
</evidence>
<dbReference type="InterPro" id="IPR002401">
    <property type="entry name" value="Cyt_P450_E_grp-I"/>
</dbReference>
<evidence type="ECO:0000256" key="4">
    <source>
        <dbReference type="ARBA" id="ARBA00022692"/>
    </source>
</evidence>
<protein>
    <submittedName>
        <fullName evidence="14">Cytochrome P450</fullName>
    </submittedName>
</protein>
<dbReference type="GO" id="GO:0016705">
    <property type="term" value="F:oxidoreductase activity, acting on paired donors, with incorporation or reduction of molecular oxygen"/>
    <property type="evidence" value="ECO:0007669"/>
    <property type="project" value="InterPro"/>
</dbReference>
<feature type="transmembrane region" description="Helical" evidence="13">
    <location>
        <begin position="12"/>
        <end position="33"/>
    </location>
</feature>
<dbReference type="GO" id="GO:0005506">
    <property type="term" value="F:iron ion binding"/>
    <property type="evidence" value="ECO:0007669"/>
    <property type="project" value="InterPro"/>
</dbReference>
<dbReference type="Proteomes" id="UP001140206">
    <property type="component" value="Chromosome 1"/>
</dbReference>
<evidence type="ECO:0000256" key="7">
    <source>
        <dbReference type="ARBA" id="ARBA00023002"/>
    </source>
</evidence>
<keyword evidence="6 13" id="KW-1133">Transmembrane helix</keyword>
<dbReference type="AlphaFoldDB" id="A0AAV8BR28"/>
<dbReference type="InterPro" id="IPR036396">
    <property type="entry name" value="Cyt_P450_sf"/>
</dbReference>
<evidence type="ECO:0000256" key="6">
    <source>
        <dbReference type="ARBA" id="ARBA00022989"/>
    </source>
</evidence>
<feature type="binding site" description="axial binding residue" evidence="11">
    <location>
        <position position="471"/>
    </location>
    <ligand>
        <name>heme</name>
        <dbReference type="ChEBI" id="CHEBI:30413"/>
    </ligand>
    <ligandPart>
        <name>Fe</name>
        <dbReference type="ChEBI" id="CHEBI:18248"/>
    </ligandPart>
</feature>
<comment type="subcellular location">
    <subcellularLocation>
        <location evidence="1">Membrane</location>
    </subcellularLocation>
</comment>
<dbReference type="SUPFAM" id="SSF48264">
    <property type="entry name" value="Cytochrome P450"/>
    <property type="match status" value="1"/>
</dbReference>
<evidence type="ECO:0000313" key="16">
    <source>
        <dbReference type="Proteomes" id="UP001140206"/>
    </source>
</evidence>
<dbReference type="Pfam" id="PF00067">
    <property type="entry name" value="p450"/>
    <property type="match status" value="1"/>
</dbReference>
<evidence type="ECO:0000256" key="12">
    <source>
        <dbReference type="RuleBase" id="RU000461"/>
    </source>
</evidence>
<dbReference type="PROSITE" id="PS00086">
    <property type="entry name" value="CYTOCHROME_P450"/>
    <property type="match status" value="1"/>
</dbReference>
<gene>
    <name evidence="14" type="ORF">LUZ62_013704</name>
    <name evidence="15" type="ORF">LUZ62_018611</name>
</gene>
<dbReference type="InterPro" id="IPR017972">
    <property type="entry name" value="Cyt_P450_CS"/>
</dbReference>
<dbReference type="PRINTS" id="PR00463">
    <property type="entry name" value="EP450I"/>
</dbReference>
<dbReference type="PANTHER" id="PTHR24282:SF15">
    <property type="entry name" value="CYTOCHROME P450, FAMILY 715, SUBFAMILY A, POLYPEPTIDE 1"/>
    <property type="match status" value="1"/>
</dbReference>
<reference evidence="14" key="1">
    <citation type="submission" date="2022-08" db="EMBL/GenBank/DDBJ databases">
        <authorList>
            <person name="Marques A."/>
        </authorList>
    </citation>
    <scope>NUCLEOTIDE SEQUENCE</scope>
    <source>
        <strain evidence="14">RhyPub2mFocal</strain>
        <tissue evidence="14">Leaves</tissue>
    </source>
</reference>
<comment type="caution">
    <text evidence="14">The sequence shown here is derived from an EMBL/GenBank/DDBJ whole genome shotgun (WGS) entry which is preliminary data.</text>
</comment>
<evidence type="ECO:0000256" key="3">
    <source>
        <dbReference type="ARBA" id="ARBA00022617"/>
    </source>
</evidence>
<dbReference type="EMBL" id="JAMFTS010000014">
    <property type="protein sequence ID" value="KAJ4744812.1"/>
    <property type="molecule type" value="Genomic_DNA"/>
</dbReference>
<keyword evidence="10 13" id="KW-0472">Membrane</keyword>
<dbReference type="Gene3D" id="1.10.630.10">
    <property type="entry name" value="Cytochrome P450"/>
    <property type="match status" value="1"/>
</dbReference>
<evidence type="ECO:0000256" key="5">
    <source>
        <dbReference type="ARBA" id="ARBA00022723"/>
    </source>
</evidence>
<proteinExistence type="inferred from homology"/>
<evidence type="ECO:0000313" key="15">
    <source>
        <dbReference type="EMBL" id="KAJ4806045.1"/>
    </source>
</evidence>
<evidence type="ECO:0000256" key="2">
    <source>
        <dbReference type="ARBA" id="ARBA00010617"/>
    </source>
</evidence>
<organism evidence="14 16">
    <name type="scientific">Rhynchospora pubera</name>
    <dbReference type="NCBI Taxonomy" id="906938"/>
    <lineage>
        <taxon>Eukaryota</taxon>
        <taxon>Viridiplantae</taxon>
        <taxon>Streptophyta</taxon>
        <taxon>Embryophyta</taxon>
        <taxon>Tracheophyta</taxon>
        <taxon>Spermatophyta</taxon>
        <taxon>Magnoliopsida</taxon>
        <taxon>Liliopsida</taxon>
        <taxon>Poales</taxon>
        <taxon>Cyperaceae</taxon>
        <taxon>Cyperoideae</taxon>
        <taxon>Rhynchosporeae</taxon>
        <taxon>Rhynchospora</taxon>
    </lineage>
</organism>
<dbReference type="InterPro" id="IPR001128">
    <property type="entry name" value="Cyt_P450"/>
</dbReference>
<comment type="cofactor">
    <cofactor evidence="11">
        <name>heme</name>
        <dbReference type="ChEBI" id="CHEBI:30413"/>
    </cofactor>
</comment>
<keyword evidence="5 11" id="KW-0479">Metal-binding</keyword>
<dbReference type="GO" id="GO:0006629">
    <property type="term" value="P:lipid metabolic process"/>
    <property type="evidence" value="ECO:0007669"/>
    <property type="project" value="UniProtKB-ARBA"/>
</dbReference>
<comment type="similarity">
    <text evidence="2 12">Belongs to the cytochrome P450 family.</text>
</comment>
<keyword evidence="7 12" id="KW-0560">Oxidoreductase</keyword>
<keyword evidence="4 13" id="KW-0812">Transmembrane</keyword>
<keyword evidence="3 11" id="KW-0349">Heme</keyword>
<dbReference type="PRINTS" id="PR00385">
    <property type="entry name" value="P450"/>
</dbReference>
<evidence type="ECO:0000256" key="1">
    <source>
        <dbReference type="ARBA" id="ARBA00004370"/>
    </source>
</evidence>
<evidence type="ECO:0000256" key="13">
    <source>
        <dbReference type="SAM" id="Phobius"/>
    </source>
</evidence>